<dbReference type="Pfam" id="PF03283">
    <property type="entry name" value="PAE"/>
    <property type="match status" value="1"/>
</dbReference>
<dbReference type="EMBL" id="JAQNDK010000002">
    <property type="protein sequence ID" value="MDC0680760.1"/>
    <property type="molecule type" value="Genomic_DNA"/>
</dbReference>
<dbReference type="PANTHER" id="PTHR21562:SF83">
    <property type="entry name" value="PECTIN ACETYLESTERASE 4"/>
    <property type="match status" value="1"/>
</dbReference>
<dbReference type="PROSITE" id="PS51257">
    <property type="entry name" value="PROKAR_LIPOPROTEIN"/>
    <property type="match status" value="1"/>
</dbReference>
<evidence type="ECO:0000313" key="2">
    <source>
        <dbReference type="Proteomes" id="UP001217485"/>
    </source>
</evidence>
<dbReference type="InterPro" id="IPR029058">
    <property type="entry name" value="AB_hydrolase_fold"/>
</dbReference>
<dbReference type="PANTHER" id="PTHR21562">
    <property type="entry name" value="NOTUM-RELATED"/>
    <property type="match status" value="1"/>
</dbReference>
<keyword evidence="1" id="KW-0378">Hydrolase</keyword>
<dbReference type="Proteomes" id="UP001217485">
    <property type="component" value="Unassembled WGS sequence"/>
</dbReference>
<name>A0ABT5C2Y1_9BACT</name>
<dbReference type="GO" id="GO:0016787">
    <property type="term" value="F:hydrolase activity"/>
    <property type="evidence" value="ECO:0007669"/>
    <property type="project" value="UniProtKB-KW"/>
</dbReference>
<accession>A0ABT5C2Y1</accession>
<sequence length="355" mass="38499">MRFKIVPPLPVQLLLCPLAVLGCGSESPDGILSLPSGWNSIEPGGETTCSRGDPFKYFVRPGTVNRLIVEFRGGGACWNATTCSAAGSLFQETVGDDALATGIYDHENPDNPFKDWHHVYIPYCTGDVHWGDNVATYGEGSQAVTIQHKGAVNVRAVLGWIYENVPAPETIFVTGCSAGAYGAILWSAHLREHYKSASVIEFADSGAGIITETFFRDSLPSWKPEGAYPTWIPGLDPAEIARLSVLYEKIGAHYPDMRLSQYNTAYDEEQAFFFSAMGGGDAQAWSDAMRAEIAEIEASTPNFRSFLAAGTAHCILWRPEFYTLESRGTRLVRWLDGLANGAQPPSVACDACGSP</sequence>
<protein>
    <submittedName>
        <fullName evidence="1">Pectin acetylesterase-family hydrolase</fullName>
    </submittedName>
</protein>
<evidence type="ECO:0000313" key="1">
    <source>
        <dbReference type="EMBL" id="MDC0680760.1"/>
    </source>
</evidence>
<comment type="caution">
    <text evidence="1">The sequence shown here is derived from an EMBL/GenBank/DDBJ whole genome shotgun (WGS) entry which is preliminary data.</text>
</comment>
<dbReference type="RefSeq" id="WP_272097787.1">
    <property type="nucleotide sequence ID" value="NZ_JAQNDK010000002.1"/>
</dbReference>
<dbReference type="InterPro" id="IPR004963">
    <property type="entry name" value="PAE/NOTUM"/>
</dbReference>
<gene>
    <name evidence="1" type="ORF">POL72_23680</name>
</gene>
<reference evidence="1 2" key="1">
    <citation type="submission" date="2023-01" db="EMBL/GenBank/DDBJ databases">
        <title>Minimal conservation of predation-associated metabolite biosynthetic gene clusters underscores biosynthetic potential of Myxococcota including descriptions for ten novel species: Archangium lansinium sp. nov., Myxococcus landrumus sp. nov., Nannocystis bai.</title>
        <authorList>
            <person name="Ahearne A."/>
            <person name="Stevens C."/>
            <person name="Dowd S."/>
        </authorList>
    </citation>
    <scope>NUCLEOTIDE SEQUENCE [LARGE SCALE GENOMIC DNA]</scope>
    <source>
        <strain evidence="1 2">WIWO2</strain>
    </source>
</reference>
<proteinExistence type="predicted"/>
<dbReference type="SUPFAM" id="SSF53474">
    <property type="entry name" value="alpha/beta-Hydrolases"/>
    <property type="match status" value="1"/>
</dbReference>
<keyword evidence="2" id="KW-1185">Reference proteome</keyword>
<organism evidence="1 2">
    <name type="scientific">Sorangium atrum</name>
    <dbReference type="NCBI Taxonomy" id="2995308"/>
    <lineage>
        <taxon>Bacteria</taxon>
        <taxon>Pseudomonadati</taxon>
        <taxon>Myxococcota</taxon>
        <taxon>Polyangia</taxon>
        <taxon>Polyangiales</taxon>
        <taxon>Polyangiaceae</taxon>
        <taxon>Sorangium</taxon>
    </lineage>
</organism>